<dbReference type="AlphaFoldDB" id="A0A062UN40"/>
<dbReference type="InterPro" id="IPR036909">
    <property type="entry name" value="Cyt_c-like_dom_sf"/>
</dbReference>
<dbReference type="GO" id="GO:0020037">
    <property type="term" value="F:heme binding"/>
    <property type="evidence" value="ECO:0007669"/>
    <property type="project" value="InterPro"/>
</dbReference>
<dbReference type="PROSITE" id="PS51257">
    <property type="entry name" value="PROKAR_LIPOPROTEIN"/>
    <property type="match status" value="1"/>
</dbReference>
<evidence type="ECO:0000256" key="5">
    <source>
        <dbReference type="ARBA" id="ARBA00023004"/>
    </source>
</evidence>
<dbReference type="OrthoDB" id="9805828at2"/>
<dbReference type="PROSITE" id="PS51007">
    <property type="entry name" value="CYTC"/>
    <property type="match status" value="1"/>
</dbReference>
<dbReference type="EMBL" id="AWFG01000002">
    <property type="protein sequence ID" value="KCZ60637.1"/>
    <property type="molecule type" value="Genomic_DNA"/>
</dbReference>
<dbReference type="GO" id="GO:0009055">
    <property type="term" value="F:electron transfer activity"/>
    <property type="evidence" value="ECO:0007669"/>
    <property type="project" value="InterPro"/>
</dbReference>
<evidence type="ECO:0000313" key="10">
    <source>
        <dbReference type="EMBL" id="KCZ60637.1"/>
    </source>
</evidence>
<keyword evidence="2 6" id="KW-0349">Heme</keyword>
<keyword evidence="4" id="KW-0249">Electron transport</keyword>
<dbReference type="GO" id="GO:0046872">
    <property type="term" value="F:metal ion binding"/>
    <property type="evidence" value="ECO:0007669"/>
    <property type="project" value="UniProtKB-KW"/>
</dbReference>
<feature type="compositionally biased region" description="Low complexity" evidence="7">
    <location>
        <begin position="24"/>
        <end position="59"/>
    </location>
</feature>
<feature type="signal peptide" evidence="8">
    <location>
        <begin position="1"/>
        <end position="22"/>
    </location>
</feature>
<keyword evidence="3 6" id="KW-0479">Metal-binding</keyword>
<proteinExistence type="predicted"/>
<dbReference type="STRING" id="1280947.HY30_11735"/>
<evidence type="ECO:0000259" key="9">
    <source>
        <dbReference type="PROSITE" id="PS51007"/>
    </source>
</evidence>
<keyword evidence="1" id="KW-0813">Transport</keyword>
<protein>
    <recommendedName>
        <fullName evidence="9">Cytochrome c domain-containing protein</fullName>
    </recommendedName>
</protein>
<dbReference type="InterPro" id="IPR009056">
    <property type="entry name" value="Cyt_c-like_dom"/>
</dbReference>
<dbReference type="Gene3D" id="1.10.760.10">
    <property type="entry name" value="Cytochrome c-like domain"/>
    <property type="match status" value="1"/>
</dbReference>
<feature type="domain" description="Cytochrome c" evidence="9">
    <location>
        <begin position="76"/>
        <end position="176"/>
    </location>
</feature>
<dbReference type="PRINTS" id="PR00604">
    <property type="entry name" value="CYTCHRMECIAB"/>
</dbReference>
<name>A0A062UN40_9PROT</name>
<evidence type="ECO:0000256" key="8">
    <source>
        <dbReference type="SAM" id="SignalP"/>
    </source>
</evidence>
<dbReference type="RefSeq" id="WP_034737080.1">
    <property type="nucleotide sequence ID" value="NZ_AWFG01000002.1"/>
</dbReference>
<keyword evidence="11" id="KW-1185">Reference proteome</keyword>
<dbReference type="PATRIC" id="fig|1280947.3.peg.677"/>
<keyword evidence="5 6" id="KW-0408">Iron</keyword>
<evidence type="ECO:0000256" key="1">
    <source>
        <dbReference type="ARBA" id="ARBA00022448"/>
    </source>
</evidence>
<dbReference type="Proteomes" id="UP000027190">
    <property type="component" value="Unassembled WGS sequence"/>
</dbReference>
<evidence type="ECO:0000256" key="4">
    <source>
        <dbReference type="ARBA" id="ARBA00022982"/>
    </source>
</evidence>
<comment type="caution">
    <text evidence="10">The sequence shown here is derived from an EMBL/GenBank/DDBJ whole genome shotgun (WGS) entry which is preliminary data.</text>
</comment>
<evidence type="ECO:0000256" key="3">
    <source>
        <dbReference type="ARBA" id="ARBA00022723"/>
    </source>
</evidence>
<keyword evidence="8" id="KW-0732">Signal</keyword>
<evidence type="ECO:0000256" key="6">
    <source>
        <dbReference type="PROSITE-ProRule" id="PRU00433"/>
    </source>
</evidence>
<evidence type="ECO:0000256" key="2">
    <source>
        <dbReference type="ARBA" id="ARBA00022617"/>
    </source>
</evidence>
<organism evidence="10 11">
    <name type="scientific">Hyphomonas chukchiensis</name>
    <dbReference type="NCBI Taxonomy" id="1280947"/>
    <lineage>
        <taxon>Bacteria</taxon>
        <taxon>Pseudomonadati</taxon>
        <taxon>Pseudomonadota</taxon>
        <taxon>Alphaproteobacteria</taxon>
        <taxon>Hyphomonadales</taxon>
        <taxon>Hyphomonadaceae</taxon>
        <taxon>Hyphomonas</taxon>
    </lineage>
</organism>
<evidence type="ECO:0000313" key="11">
    <source>
        <dbReference type="Proteomes" id="UP000027190"/>
    </source>
</evidence>
<gene>
    <name evidence="10" type="ORF">HY30_11735</name>
</gene>
<sequence>MLKPVAAIAALAMIAACGGSGADEASPSAATATPATAPAPAPTVAETPAPAPAPVATAPGEPSPEFASLPAPYNTADYARGKRTFKLCQSCHLTAEGAGNLVGPNLHGLFGREAGSLPGFAYSDALKNADFIWEPHHLDEWLTNPRAYLPGNRMSFAGVRKAEDRDGLIAYLMLETGYTAPAADAPAEEAPQP</sequence>
<dbReference type="InterPro" id="IPR002327">
    <property type="entry name" value="Cyt_c_1A/1B"/>
</dbReference>
<accession>A0A062UN40</accession>
<dbReference type="eggNOG" id="COG3474">
    <property type="taxonomic scope" value="Bacteria"/>
</dbReference>
<dbReference type="SUPFAM" id="SSF46626">
    <property type="entry name" value="Cytochrome c"/>
    <property type="match status" value="1"/>
</dbReference>
<evidence type="ECO:0000256" key="7">
    <source>
        <dbReference type="SAM" id="MobiDB-lite"/>
    </source>
</evidence>
<reference evidence="10 11" key="1">
    <citation type="journal article" date="2014" name="Antonie Van Leeuwenhoek">
        <title>Hyphomonas beringensis sp. nov. and Hyphomonas chukchiensis sp. nov., isolated from surface seawater of the Bering Sea and Chukchi Sea.</title>
        <authorList>
            <person name="Li C."/>
            <person name="Lai Q."/>
            <person name="Li G."/>
            <person name="Dong C."/>
            <person name="Wang J."/>
            <person name="Liao Y."/>
            <person name="Shao Z."/>
        </authorList>
    </citation>
    <scope>NUCLEOTIDE SEQUENCE [LARGE SCALE GENOMIC DNA]</scope>
    <source>
        <strain evidence="10 11">BH-BN04-4</strain>
    </source>
</reference>
<feature type="chain" id="PRO_5001614874" description="Cytochrome c domain-containing protein" evidence="8">
    <location>
        <begin position="23"/>
        <end position="193"/>
    </location>
</feature>
<feature type="region of interest" description="Disordered" evidence="7">
    <location>
        <begin position="23"/>
        <end position="69"/>
    </location>
</feature>
<dbReference type="PANTHER" id="PTHR11961">
    <property type="entry name" value="CYTOCHROME C"/>
    <property type="match status" value="1"/>
</dbReference>